<dbReference type="EMBL" id="JACIDG010000004">
    <property type="protein sequence ID" value="MBB3914604.1"/>
    <property type="molecule type" value="Genomic_DNA"/>
</dbReference>
<protein>
    <submittedName>
        <fullName evidence="1">Uncharacterized protein</fullName>
    </submittedName>
</protein>
<organism evidence="1 2">
    <name type="scientific">Rhizobium fabae</name>
    <dbReference type="NCBI Taxonomy" id="573179"/>
    <lineage>
        <taxon>Bacteria</taxon>
        <taxon>Pseudomonadati</taxon>
        <taxon>Pseudomonadota</taxon>
        <taxon>Alphaproteobacteria</taxon>
        <taxon>Hyphomicrobiales</taxon>
        <taxon>Rhizobiaceae</taxon>
        <taxon>Rhizobium/Agrobacterium group</taxon>
        <taxon>Rhizobium</taxon>
    </lineage>
</organism>
<gene>
    <name evidence="1" type="ORF">GGQ65_001886</name>
</gene>
<reference evidence="1 2" key="1">
    <citation type="submission" date="2020-08" db="EMBL/GenBank/DDBJ databases">
        <title>Genomic Encyclopedia of Type Strains, Phase IV (KMG-IV): sequencing the most valuable type-strain genomes for metagenomic binning, comparative biology and taxonomic classification.</title>
        <authorList>
            <person name="Goeker M."/>
        </authorList>
    </citation>
    <scope>NUCLEOTIDE SEQUENCE [LARGE SCALE GENOMIC DNA]</scope>
    <source>
        <strain evidence="1 2">DSM 19331</strain>
    </source>
</reference>
<comment type="caution">
    <text evidence="1">The sequence shown here is derived from an EMBL/GenBank/DDBJ whole genome shotgun (WGS) entry which is preliminary data.</text>
</comment>
<proteinExistence type="predicted"/>
<evidence type="ECO:0000313" key="1">
    <source>
        <dbReference type="EMBL" id="MBB3914604.1"/>
    </source>
</evidence>
<dbReference type="Proteomes" id="UP000545490">
    <property type="component" value="Unassembled WGS sequence"/>
</dbReference>
<dbReference type="AlphaFoldDB" id="A0A7W6B6D7"/>
<evidence type="ECO:0000313" key="2">
    <source>
        <dbReference type="Proteomes" id="UP000545490"/>
    </source>
</evidence>
<accession>A0A7W6B6D7</accession>
<sequence>MNQLIPKGDSAFTPLLHVHVRALDNARACAVRTVSMVAGLSAA</sequence>
<name>A0A7W6B6D7_9HYPH</name>